<organism evidence="1 2">
    <name type="scientific">Plasmodium ovale curtisi</name>
    <dbReference type="NCBI Taxonomy" id="864141"/>
    <lineage>
        <taxon>Eukaryota</taxon>
        <taxon>Sar</taxon>
        <taxon>Alveolata</taxon>
        <taxon>Apicomplexa</taxon>
        <taxon>Aconoidasida</taxon>
        <taxon>Haemosporida</taxon>
        <taxon>Plasmodiidae</taxon>
        <taxon>Plasmodium</taxon>
        <taxon>Plasmodium (Plasmodium)</taxon>
    </lineage>
</organism>
<dbReference type="Proteomes" id="UP000078546">
    <property type="component" value="Unassembled WGS sequence"/>
</dbReference>
<sequence>MQTKGLDIDKLPSNKLTGKLLQGVNFSDLEKDGALDEKQADATSLITQFNQKVMVNFHHTKKSSCADGDLKCCRDLNYYLDLIRAIIKFSKSADDYKEGLVLLVENSWNSRFGKSDYNCQRELDDESVRKRSILKQLYDYCDDKKHIVKEELKYNAYLNTKWDKIISYTNSNNKYLYYNIKYKNINKKVNYKDLLLNTADFLFINCKDLKNYDITFSGEKTINELANLVSVPRPGVHTAAEAGRDGIAGGELHRAEDPRTGAKLGRIFTPDTHHHHDAQPGLAERKGEANGIYEEEAGAPLWETPLSGSFSVAGACFLFFFLYKFSPVGQWIRTLIRRDTSMRKDKYEDEPLLILNHPEHNDHHISYHSISH</sequence>
<reference evidence="2" key="1">
    <citation type="submission" date="2016-05" db="EMBL/GenBank/DDBJ databases">
        <authorList>
            <person name="Naeem Raeece"/>
        </authorList>
    </citation>
    <scope>NUCLEOTIDE SEQUENCE [LARGE SCALE GENOMIC DNA]</scope>
</reference>
<proteinExistence type="predicted"/>
<evidence type="ECO:0000313" key="2">
    <source>
        <dbReference type="Proteomes" id="UP000078546"/>
    </source>
</evidence>
<evidence type="ECO:0000313" key="1">
    <source>
        <dbReference type="EMBL" id="SBT02702.1"/>
    </source>
</evidence>
<gene>
    <name evidence="1" type="ORF">POVCU1_079830</name>
</gene>
<dbReference type="AlphaFoldDB" id="A0A1A8XBX0"/>
<dbReference type="InterPro" id="IPR008780">
    <property type="entry name" value="Plasmodium_Vir"/>
</dbReference>
<dbReference type="EMBL" id="FLQV01003677">
    <property type="protein sequence ID" value="SBT02702.1"/>
    <property type="molecule type" value="Genomic_DNA"/>
</dbReference>
<dbReference type="Pfam" id="PF05795">
    <property type="entry name" value="Plasmodium_Vir"/>
    <property type="match status" value="1"/>
</dbReference>
<accession>A0A1A8XBX0</accession>
<name>A0A1A8XBX0_PLAOA</name>
<protein>
    <submittedName>
        <fullName evidence="1">PIR Superfamily Protein</fullName>
    </submittedName>
</protein>